<protein>
    <recommendedName>
        <fullName evidence="4">HTH marR-type domain-containing protein</fullName>
    </recommendedName>
</protein>
<comment type="caution">
    <text evidence="5">The sequence shown here is derived from an EMBL/GenBank/DDBJ whole genome shotgun (WGS) entry which is preliminary data.</text>
</comment>
<dbReference type="Pfam" id="PF01047">
    <property type="entry name" value="MarR"/>
    <property type="match status" value="1"/>
</dbReference>
<dbReference type="Proteomes" id="UP000228987">
    <property type="component" value="Unassembled WGS sequence"/>
</dbReference>
<evidence type="ECO:0000256" key="3">
    <source>
        <dbReference type="ARBA" id="ARBA00023163"/>
    </source>
</evidence>
<keyword evidence="1" id="KW-0805">Transcription regulation</keyword>
<keyword evidence="2" id="KW-0238">DNA-binding</keyword>
<evidence type="ECO:0000256" key="1">
    <source>
        <dbReference type="ARBA" id="ARBA00023015"/>
    </source>
</evidence>
<proteinExistence type="predicted"/>
<reference evidence="6" key="1">
    <citation type="submission" date="2017-08" db="EMBL/GenBank/DDBJ databases">
        <title>A dynamic microbial community with high functional redundancy inhabits the cold, oxic subseafloor aquifer.</title>
        <authorList>
            <person name="Tully B.J."/>
            <person name="Wheat C.G."/>
            <person name="Glazer B.T."/>
            <person name="Huber J.A."/>
        </authorList>
    </citation>
    <scope>NUCLEOTIDE SEQUENCE [LARGE SCALE GENOMIC DNA]</scope>
</reference>
<dbReference type="SMART" id="SM00347">
    <property type="entry name" value="HTH_MARR"/>
    <property type="match status" value="2"/>
</dbReference>
<dbReference type="InterPro" id="IPR036388">
    <property type="entry name" value="WH-like_DNA-bd_sf"/>
</dbReference>
<accession>A0A2A5C7N4</accession>
<keyword evidence="3" id="KW-0804">Transcription</keyword>
<dbReference type="GO" id="GO:0003700">
    <property type="term" value="F:DNA-binding transcription factor activity"/>
    <property type="evidence" value="ECO:0007669"/>
    <property type="project" value="InterPro"/>
</dbReference>
<evidence type="ECO:0000256" key="2">
    <source>
        <dbReference type="ARBA" id="ARBA00023125"/>
    </source>
</evidence>
<dbReference type="EMBL" id="NVWI01000012">
    <property type="protein sequence ID" value="PCJ39817.1"/>
    <property type="molecule type" value="Genomic_DNA"/>
</dbReference>
<evidence type="ECO:0000313" key="5">
    <source>
        <dbReference type="EMBL" id="PCJ39817.1"/>
    </source>
</evidence>
<dbReference type="PANTHER" id="PTHR42756:SF1">
    <property type="entry name" value="TRANSCRIPTIONAL REPRESSOR OF EMRAB OPERON"/>
    <property type="match status" value="1"/>
</dbReference>
<name>A0A2A5C7N4_9GAMM</name>
<evidence type="ECO:0000313" key="6">
    <source>
        <dbReference type="Proteomes" id="UP000228987"/>
    </source>
</evidence>
<dbReference type="InterPro" id="IPR000835">
    <property type="entry name" value="HTH_MarR-typ"/>
</dbReference>
<feature type="domain" description="HTH marR-type" evidence="4">
    <location>
        <begin position="16"/>
        <end position="146"/>
    </location>
</feature>
<dbReference type="Gene3D" id="1.10.10.10">
    <property type="entry name" value="Winged helix-like DNA-binding domain superfamily/Winged helix DNA-binding domain"/>
    <property type="match status" value="2"/>
</dbReference>
<gene>
    <name evidence="5" type="ORF">COA71_13095</name>
</gene>
<evidence type="ECO:0000259" key="4">
    <source>
        <dbReference type="PROSITE" id="PS50995"/>
    </source>
</evidence>
<dbReference type="AlphaFoldDB" id="A0A2A5C7N4"/>
<dbReference type="PROSITE" id="PS50995">
    <property type="entry name" value="HTH_MARR_2"/>
    <property type="match status" value="1"/>
</dbReference>
<dbReference type="PANTHER" id="PTHR42756">
    <property type="entry name" value="TRANSCRIPTIONAL REGULATOR, MARR"/>
    <property type="match status" value="1"/>
</dbReference>
<dbReference type="Pfam" id="PF12802">
    <property type="entry name" value="MarR_2"/>
    <property type="match status" value="1"/>
</dbReference>
<organism evidence="5 6">
    <name type="scientific">SAR86 cluster bacterium</name>
    <dbReference type="NCBI Taxonomy" id="2030880"/>
    <lineage>
        <taxon>Bacteria</taxon>
        <taxon>Pseudomonadati</taxon>
        <taxon>Pseudomonadota</taxon>
        <taxon>Gammaproteobacteria</taxon>
        <taxon>SAR86 cluster</taxon>
    </lineage>
</organism>
<dbReference type="SUPFAM" id="SSF46785">
    <property type="entry name" value="Winged helix' DNA-binding domain"/>
    <property type="match status" value="2"/>
</dbReference>
<dbReference type="InterPro" id="IPR036390">
    <property type="entry name" value="WH_DNA-bd_sf"/>
</dbReference>
<sequence length="304" mass="33700">MTSKAQNIEIQDESLENHLGYQLRRVAVLLQADLTAALKELQLIPTAAAIMLVLANKENIIQVELARMLGLQRTNISPLIVSLEKRGFLSRSNLDGRSQSVQLTAQGLAKIQGIQVQLDRHSKDCFAQLSRAEILNLEEVVKSTQGVLDQKQKNSDDMGVGEQFSYQLLRTSSLAMSKLVKALAPLKLIPGNASAMLTIANNPGVIQSELGRSLGIKRANISTLISELKERKLVSVKSEGRAQLLYLSEAGQVLIKQIEHTFDCHETNCFSHLDEVKIKEAVNSLYSIRQRLVKNKQLRRAGQK</sequence>
<dbReference type="GO" id="GO:0003677">
    <property type="term" value="F:DNA binding"/>
    <property type="evidence" value="ECO:0007669"/>
    <property type="project" value="UniProtKB-KW"/>
</dbReference>